<keyword evidence="1" id="KW-0732">Signal</keyword>
<dbReference type="InterPro" id="IPR026444">
    <property type="entry name" value="Secre_tail"/>
</dbReference>
<dbReference type="SUPFAM" id="SSF55486">
    <property type="entry name" value="Metalloproteases ('zincins'), catalytic domain"/>
    <property type="match status" value="1"/>
</dbReference>
<protein>
    <submittedName>
        <fullName evidence="3">Secreted protein (Por secretion system target)</fullName>
    </submittedName>
</protein>
<dbReference type="Pfam" id="PF13583">
    <property type="entry name" value="Reprolysin_4"/>
    <property type="match status" value="1"/>
</dbReference>
<dbReference type="Pfam" id="PF18962">
    <property type="entry name" value="Por_Secre_tail"/>
    <property type="match status" value="1"/>
</dbReference>
<comment type="caution">
    <text evidence="3">The sequence shown here is derived from an EMBL/GenBank/DDBJ whole genome shotgun (WGS) entry which is preliminary data.</text>
</comment>
<keyword evidence="4" id="KW-1185">Reference proteome</keyword>
<reference evidence="3 4" key="1">
    <citation type="submission" date="2024-05" db="EMBL/GenBank/DDBJ databases">
        <authorList>
            <person name="Duchaud E."/>
        </authorList>
    </citation>
    <scope>NUCLEOTIDE SEQUENCE [LARGE SCALE GENOMIC DNA]</scope>
    <source>
        <strain evidence="3">Ena-SAMPLE-TAB-13-05-2024-13:56:06:370-140305</strain>
    </source>
</reference>
<name>A0ABM9PHH7_9FLAO</name>
<proteinExistence type="predicted"/>
<dbReference type="InterPro" id="IPR013783">
    <property type="entry name" value="Ig-like_fold"/>
</dbReference>
<organism evidence="3 4">
    <name type="scientific">Tenacibaculum vairaonense</name>
    <dbReference type="NCBI Taxonomy" id="3137860"/>
    <lineage>
        <taxon>Bacteria</taxon>
        <taxon>Pseudomonadati</taxon>
        <taxon>Bacteroidota</taxon>
        <taxon>Flavobacteriia</taxon>
        <taxon>Flavobacteriales</taxon>
        <taxon>Flavobacteriaceae</taxon>
        <taxon>Tenacibaculum</taxon>
    </lineage>
</organism>
<feature type="domain" description="Secretion system C-terminal sorting" evidence="2">
    <location>
        <begin position="800"/>
        <end position="868"/>
    </location>
</feature>
<dbReference type="NCBIfam" id="TIGR04183">
    <property type="entry name" value="Por_Secre_tail"/>
    <property type="match status" value="1"/>
</dbReference>
<dbReference type="Gene3D" id="3.40.390.10">
    <property type="entry name" value="Collagenase (Catalytic Domain)"/>
    <property type="match status" value="1"/>
</dbReference>
<dbReference type="InterPro" id="IPR024079">
    <property type="entry name" value="MetalloPept_cat_dom_sf"/>
</dbReference>
<evidence type="ECO:0000256" key="1">
    <source>
        <dbReference type="ARBA" id="ARBA00022729"/>
    </source>
</evidence>
<accession>A0ABM9PHH7</accession>
<evidence type="ECO:0000313" key="3">
    <source>
        <dbReference type="EMBL" id="CAL2105054.1"/>
    </source>
</evidence>
<sequence>MVVSMMKGFSQTNHWKKLAKSPSKGINLKRAKNLPDKILFQLDFEQFKKSLKQSARERSKAKSSNLIMQFPNAQGKMETFKIAENAVLSPDLSAKFPGIKSYIGIAVNNSSSVIHFSISPKGLNAMRLSVGTNDVFIEPYGNKETYSVFTRAQKEEEKPNFKCHTKAVSHKKGQKRSKNSARNADDGILRTYDIAVVASDEYYAHHTAGERGTAAQLEAIVVGAINTSLTRVNGIYERDFAIHLNLTFTRVFTNSRLNPDPFSFNDDPNTVRSLRELTSIFENARVNGARIQYDFGHLFGAGDDSGFAPGEVCNGANVNNIDHKSKAFTLGVNPEGDVFDVDFLAHEIGHQFGANHTWTSRRNERTGVQMEPGSGSTIMGYAGLEGARNVQLNSDPYFHAASIEQVTNFIGGTACDVETRTRNNTPQADAGNNFVIPRGTAFVLEGEGQDRDANDRLTYTWEQMDSGDNTSTVPSVNRNVGPAFRSFAPSISNKRYFPRLSTVKQGNTSWRWEAVPNVSRTMNFRFTVRDNRAGGGANNSDNMTVRTVATAGPFVVTAPNATGIQWEVGSQETVRWNVAGTTRNGINARTVDIFLMVDETEIDDENNDGIDDDGQSFDLISLASNVTNDGSHTITVPDNVGTGNRIMVKGHNNIFFDLSNEDFEIIEGNNAACTNVNFSLTLDEFPNETSWSIINTGTGAEIESVASFRSADQSTTKVTELCLENGSYRLTINDSIGDGICCSFGNGSYTLSVNGVSQAQGGNFARQEVVNFVIGNNAAKTGKVKEAVITDAEKETKVKLYPNPLTGDELKIIATKKASYYVIHDVTGRLVKQGNVNNKRINLASLSTGTYLITLDFNGEKEVQRLLVN</sequence>
<dbReference type="Proteomes" id="UP001497602">
    <property type="component" value="Unassembled WGS sequence"/>
</dbReference>
<gene>
    <name evidence="3" type="ORF">T190115A13A_120049</name>
</gene>
<evidence type="ECO:0000259" key="2">
    <source>
        <dbReference type="Pfam" id="PF18962"/>
    </source>
</evidence>
<dbReference type="EMBL" id="CAXJRC010000003">
    <property type="protein sequence ID" value="CAL2105054.1"/>
    <property type="molecule type" value="Genomic_DNA"/>
</dbReference>
<evidence type="ECO:0000313" key="4">
    <source>
        <dbReference type="Proteomes" id="UP001497602"/>
    </source>
</evidence>
<dbReference type="Gene3D" id="2.60.40.10">
    <property type="entry name" value="Immunoglobulins"/>
    <property type="match status" value="1"/>
</dbReference>